<evidence type="ECO:0000256" key="10">
    <source>
        <dbReference type="ARBA" id="ARBA00023065"/>
    </source>
</evidence>
<feature type="transmembrane region" description="Helical" evidence="12">
    <location>
        <begin position="71"/>
        <end position="92"/>
    </location>
</feature>
<evidence type="ECO:0000256" key="11">
    <source>
        <dbReference type="ARBA" id="ARBA00023136"/>
    </source>
</evidence>
<feature type="transmembrane region" description="Helical" evidence="12">
    <location>
        <begin position="39"/>
        <end position="59"/>
    </location>
</feature>
<evidence type="ECO:0000256" key="5">
    <source>
        <dbReference type="ARBA" id="ARBA00022519"/>
    </source>
</evidence>
<keyword evidence="3" id="KW-0813">Transport</keyword>
<proteinExistence type="inferred from homology"/>
<keyword evidence="4" id="KW-1003">Cell membrane</keyword>
<keyword evidence="14" id="KW-1185">Reference proteome</keyword>
<dbReference type="Proteomes" id="UP000760545">
    <property type="component" value="Unassembled WGS sequence"/>
</dbReference>
<evidence type="ECO:0000256" key="2">
    <source>
        <dbReference type="ARBA" id="ARBA00009137"/>
    </source>
</evidence>
<comment type="caution">
    <text evidence="13">The sequence shown here is derived from an EMBL/GenBank/DDBJ whole genome shotgun (WGS) entry which is preliminary data.</text>
</comment>
<dbReference type="InterPro" id="IPR003445">
    <property type="entry name" value="Cat_transpt"/>
</dbReference>
<feature type="transmembrane region" description="Helical" evidence="12">
    <location>
        <begin position="276"/>
        <end position="296"/>
    </location>
</feature>
<keyword evidence="9 12" id="KW-1133">Transmembrane helix</keyword>
<accession>A0ABX1DDK7</accession>
<keyword evidence="11 12" id="KW-0472">Membrane</keyword>
<evidence type="ECO:0000256" key="3">
    <source>
        <dbReference type="ARBA" id="ARBA00022448"/>
    </source>
</evidence>
<keyword evidence="6" id="KW-0633">Potassium transport</keyword>
<feature type="transmembrane region" description="Helical" evidence="12">
    <location>
        <begin position="185"/>
        <end position="208"/>
    </location>
</feature>
<feature type="transmembrane region" description="Helical" evidence="12">
    <location>
        <begin position="238"/>
        <end position="261"/>
    </location>
</feature>
<feature type="transmembrane region" description="Helical" evidence="12">
    <location>
        <begin position="404"/>
        <end position="429"/>
    </location>
</feature>
<evidence type="ECO:0000256" key="4">
    <source>
        <dbReference type="ARBA" id="ARBA00022475"/>
    </source>
</evidence>
<organism evidence="13 14">
    <name type="scientific">Tamlana crocina</name>
    <dbReference type="NCBI Taxonomy" id="393006"/>
    <lineage>
        <taxon>Bacteria</taxon>
        <taxon>Pseudomonadati</taxon>
        <taxon>Bacteroidota</taxon>
        <taxon>Flavobacteriia</taxon>
        <taxon>Flavobacteriales</taxon>
        <taxon>Flavobacteriaceae</taxon>
        <taxon>Tamlana</taxon>
    </lineage>
</organism>
<feature type="transmembrane region" description="Helical" evidence="12">
    <location>
        <begin position="137"/>
        <end position="164"/>
    </location>
</feature>
<evidence type="ECO:0000256" key="8">
    <source>
        <dbReference type="ARBA" id="ARBA00022958"/>
    </source>
</evidence>
<feature type="transmembrane region" description="Helical" evidence="12">
    <location>
        <begin position="469"/>
        <end position="494"/>
    </location>
</feature>
<keyword evidence="7 12" id="KW-0812">Transmembrane</keyword>
<dbReference type="InterPro" id="IPR004772">
    <property type="entry name" value="TrkH"/>
</dbReference>
<comment type="subcellular location">
    <subcellularLocation>
        <location evidence="1">Cell inner membrane</location>
        <topology evidence="1">Multi-pass membrane protein</topology>
    </subcellularLocation>
</comment>
<reference evidence="13 14" key="1">
    <citation type="submission" date="2020-03" db="EMBL/GenBank/DDBJ databases">
        <title>Tamlana sp. nov, isolated from XXX.</title>
        <authorList>
            <person name="Cao W.R."/>
        </authorList>
    </citation>
    <scope>NUCLEOTIDE SEQUENCE [LARGE SCALE GENOMIC DNA]</scope>
    <source>
        <strain evidence="13 14">HST1-43</strain>
    </source>
</reference>
<keyword evidence="5" id="KW-0997">Cell inner membrane</keyword>
<dbReference type="PANTHER" id="PTHR32024:SF2">
    <property type="entry name" value="TRK SYSTEM POTASSIUM UPTAKE PROTEIN TRKG-RELATED"/>
    <property type="match status" value="1"/>
</dbReference>
<evidence type="ECO:0000256" key="9">
    <source>
        <dbReference type="ARBA" id="ARBA00022989"/>
    </source>
</evidence>
<keyword evidence="8" id="KW-0630">Potassium</keyword>
<evidence type="ECO:0000313" key="14">
    <source>
        <dbReference type="Proteomes" id="UP000760545"/>
    </source>
</evidence>
<protein>
    <submittedName>
        <fullName evidence="13">TrkH family potassium uptake protein</fullName>
    </submittedName>
</protein>
<dbReference type="PIRSF" id="PIRSF006247">
    <property type="entry name" value="TrkH"/>
    <property type="match status" value="1"/>
</dbReference>
<feature type="transmembrane region" description="Helical" evidence="12">
    <location>
        <begin position="343"/>
        <end position="365"/>
    </location>
</feature>
<dbReference type="PANTHER" id="PTHR32024">
    <property type="entry name" value="TRK SYSTEM POTASSIUM UPTAKE PROTEIN TRKG-RELATED"/>
    <property type="match status" value="1"/>
</dbReference>
<evidence type="ECO:0000256" key="7">
    <source>
        <dbReference type="ARBA" id="ARBA00022692"/>
    </source>
</evidence>
<comment type="similarity">
    <text evidence="2">Belongs to the TrkH potassium transport family.</text>
</comment>
<sequence>MKLNYQIIFHILGLLLLFNGGFMLLSALISFVYNDGVTLELFLSGASISLIGGGGMLVTRKHRKEINKREGYIVVSFGWIIMSLSGALPYVLTDSISNFTSAFFETMSGYTTTGASILNDIEAVPKGVLFWRSLTHWIGGMGIIVLAIAILPLLGIGGMQLFAAEAPGPSADKLHPRITDTAKRLWLIYFGYTAAETLLLSLAGMSFFDAINHALCTLSTGGFSTKNASVAYWNGDPVIQYIIILFMFLAGTNFVLSYFAFKGKVQKVLQDEEFKLYFKFIAIFTLIASVLIYFRADVSASSIDHPMVWGEAESAFRHGLFQVLSVITTTGFVTADYTLWTPFLVVFFFGLMFLGGSAGSTSGGVKVVRHLIMIKNGFLEFKRTLHPSAILPVRYNKRAISGNIVFNILGFFILYMLSFIIGALVFSMFGLDFKSAIGLAASTLGNVGPALGDFGPVNNYASLPGLGQWWASFLMLIGRLELFTVLILFTPFFWRNR</sequence>
<keyword evidence="10" id="KW-0406">Ion transport</keyword>
<evidence type="ECO:0000256" key="6">
    <source>
        <dbReference type="ARBA" id="ARBA00022538"/>
    </source>
</evidence>
<name>A0ABX1DDK7_9FLAO</name>
<gene>
    <name evidence="13" type="ORF">HC176_11705</name>
</gene>
<feature type="transmembrane region" description="Helical" evidence="12">
    <location>
        <begin position="7"/>
        <end position="33"/>
    </location>
</feature>
<dbReference type="RefSeq" id="WP_167918511.1">
    <property type="nucleotide sequence ID" value="NZ_JAAVJS010000016.1"/>
</dbReference>
<evidence type="ECO:0000256" key="12">
    <source>
        <dbReference type="SAM" id="Phobius"/>
    </source>
</evidence>
<evidence type="ECO:0000256" key="1">
    <source>
        <dbReference type="ARBA" id="ARBA00004429"/>
    </source>
</evidence>
<dbReference type="Pfam" id="PF02386">
    <property type="entry name" value="TrkH"/>
    <property type="match status" value="1"/>
</dbReference>
<dbReference type="EMBL" id="JAAVJS010000016">
    <property type="protein sequence ID" value="NJX16152.1"/>
    <property type="molecule type" value="Genomic_DNA"/>
</dbReference>
<evidence type="ECO:0000313" key="13">
    <source>
        <dbReference type="EMBL" id="NJX16152.1"/>
    </source>
</evidence>